<organism evidence="2 3">
    <name type="scientific">Geotrypetes seraphini</name>
    <name type="common">Gaboon caecilian</name>
    <name type="synonym">Caecilia seraphini</name>
    <dbReference type="NCBI Taxonomy" id="260995"/>
    <lineage>
        <taxon>Eukaryota</taxon>
        <taxon>Metazoa</taxon>
        <taxon>Chordata</taxon>
        <taxon>Craniata</taxon>
        <taxon>Vertebrata</taxon>
        <taxon>Euteleostomi</taxon>
        <taxon>Amphibia</taxon>
        <taxon>Gymnophiona</taxon>
        <taxon>Geotrypetes</taxon>
    </lineage>
</organism>
<keyword evidence="2" id="KW-1185">Reference proteome</keyword>
<protein>
    <submittedName>
        <fullName evidence="3">Uncharacterized protein LOC117352381</fullName>
    </submittedName>
</protein>
<dbReference type="OrthoDB" id="10531717at2759"/>
<feature type="compositionally biased region" description="Low complexity" evidence="1">
    <location>
        <begin position="8"/>
        <end position="22"/>
    </location>
</feature>
<dbReference type="KEGG" id="gsh:117352381"/>
<dbReference type="Gene3D" id="3.30.250.20">
    <property type="entry name" value="L1 transposable element, C-terminal domain"/>
    <property type="match status" value="1"/>
</dbReference>
<dbReference type="InterPro" id="IPR042566">
    <property type="entry name" value="L1_C"/>
</dbReference>
<accession>A0A6P8P676</accession>
<feature type="region of interest" description="Disordered" evidence="1">
    <location>
        <begin position="1"/>
        <end position="30"/>
    </location>
</feature>
<dbReference type="Proteomes" id="UP000515159">
    <property type="component" value="Chromosome 19"/>
</dbReference>
<proteinExistence type="predicted"/>
<evidence type="ECO:0000256" key="1">
    <source>
        <dbReference type="SAM" id="MobiDB-lite"/>
    </source>
</evidence>
<dbReference type="AlphaFoldDB" id="A0A6P8P676"/>
<dbReference type="RefSeq" id="XP_033784732.1">
    <property type="nucleotide sequence ID" value="XM_033928841.1"/>
</dbReference>
<name>A0A6P8P676_GEOSA</name>
<gene>
    <name evidence="3" type="primary">LOC117352381</name>
</gene>
<reference evidence="3" key="1">
    <citation type="submission" date="2025-08" db="UniProtKB">
        <authorList>
            <consortium name="RefSeq"/>
        </authorList>
    </citation>
    <scope>IDENTIFICATION</scope>
</reference>
<dbReference type="InParanoid" id="A0A6P8P676"/>
<dbReference type="GeneID" id="117352381"/>
<evidence type="ECO:0000313" key="3">
    <source>
        <dbReference type="RefSeq" id="XP_033784732.1"/>
    </source>
</evidence>
<evidence type="ECO:0000313" key="2">
    <source>
        <dbReference type="Proteomes" id="UP000515159"/>
    </source>
</evidence>
<sequence length="423" mass="47113">MPKRRGKGASSAPRRPGSASSGNIEDLLRRMQGVMGTSVVPPAGTLLGNGLEASLRAHEISLSPDTRIPPPNPRATSSPGVGSQPEVGVSSPPEAAGNGEMNIDSGSQGLQQSLSVFEDTTTLGLTPIQEGRRGEVPVAGEPNIQLLNLQTVDLVKPQEVTMGALWDLIANLTRTVNSNHLQIEGKIKTQEKEVLQIKQDLGESKLDIQCIKDQLKSSKLLQDTLIKDNINLRRKIETFENFSRNNNLRLINFPRISTVTPREMLKRYLLEILEVSEDSLPPFTQVYYLPSKNKDLQEKTQGPIDVSALLELSDKEIAVPATLIVTLAITLDKNWLLRLFFKNKEKKFLDLKIQMFPDLARDTQRRRKEFLLLKPGVLALGGTFYLRHPCKCIVQYNSQKYVFFEPNQLTALLSMSRLEKGKE</sequence>
<feature type="region of interest" description="Disordered" evidence="1">
    <location>
        <begin position="61"/>
        <end position="108"/>
    </location>
</feature>